<dbReference type="AlphaFoldDB" id="A0A9D3UMS5"/>
<evidence type="ECO:0000313" key="3">
    <source>
        <dbReference type="Proteomes" id="UP000828251"/>
    </source>
</evidence>
<proteinExistence type="predicted"/>
<sequence length="90" mass="10268">MGEKSRMLMFCLLLGILVSPSHQVVTTLIPIELKKHWWRLWRTPITLAAQHSTLRCATTMCLRLNSQRKAAAKEVVGCVNTCIERCTMKN</sequence>
<gene>
    <name evidence="2" type="ORF">J1N35_038881</name>
</gene>
<reference evidence="2 3" key="1">
    <citation type="journal article" date="2021" name="Plant Biotechnol. J.">
        <title>Multi-omics assisted identification of the key and species-specific regulatory components of drought-tolerant mechanisms in Gossypium stocksii.</title>
        <authorList>
            <person name="Yu D."/>
            <person name="Ke L."/>
            <person name="Zhang D."/>
            <person name="Wu Y."/>
            <person name="Sun Y."/>
            <person name="Mei J."/>
            <person name="Sun J."/>
            <person name="Sun Y."/>
        </authorList>
    </citation>
    <scope>NUCLEOTIDE SEQUENCE [LARGE SCALE GENOMIC DNA]</scope>
    <source>
        <strain evidence="3">cv. E1</strain>
        <tissue evidence="2">Leaf</tissue>
    </source>
</reference>
<name>A0A9D3UMS5_9ROSI</name>
<accession>A0A9D3UMS5</accession>
<feature type="signal peptide" evidence="1">
    <location>
        <begin position="1"/>
        <end position="23"/>
    </location>
</feature>
<feature type="chain" id="PRO_5039235355" evidence="1">
    <location>
        <begin position="24"/>
        <end position="90"/>
    </location>
</feature>
<dbReference type="EMBL" id="JAIQCV010000011">
    <property type="protein sequence ID" value="KAH1048097.1"/>
    <property type="molecule type" value="Genomic_DNA"/>
</dbReference>
<keyword evidence="3" id="KW-1185">Reference proteome</keyword>
<evidence type="ECO:0000256" key="1">
    <source>
        <dbReference type="SAM" id="SignalP"/>
    </source>
</evidence>
<dbReference type="Proteomes" id="UP000828251">
    <property type="component" value="Unassembled WGS sequence"/>
</dbReference>
<protein>
    <submittedName>
        <fullName evidence="2">Uncharacterized protein</fullName>
    </submittedName>
</protein>
<evidence type="ECO:0000313" key="2">
    <source>
        <dbReference type="EMBL" id="KAH1048097.1"/>
    </source>
</evidence>
<organism evidence="2 3">
    <name type="scientific">Gossypium stocksii</name>
    <dbReference type="NCBI Taxonomy" id="47602"/>
    <lineage>
        <taxon>Eukaryota</taxon>
        <taxon>Viridiplantae</taxon>
        <taxon>Streptophyta</taxon>
        <taxon>Embryophyta</taxon>
        <taxon>Tracheophyta</taxon>
        <taxon>Spermatophyta</taxon>
        <taxon>Magnoliopsida</taxon>
        <taxon>eudicotyledons</taxon>
        <taxon>Gunneridae</taxon>
        <taxon>Pentapetalae</taxon>
        <taxon>rosids</taxon>
        <taxon>malvids</taxon>
        <taxon>Malvales</taxon>
        <taxon>Malvaceae</taxon>
        <taxon>Malvoideae</taxon>
        <taxon>Gossypium</taxon>
    </lineage>
</organism>
<dbReference type="OrthoDB" id="10446952at2759"/>
<keyword evidence="1" id="KW-0732">Signal</keyword>
<comment type="caution">
    <text evidence="2">The sequence shown here is derived from an EMBL/GenBank/DDBJ whole genome shotgun (WGS) entry which is preliminary data.</text>
</comment>